<gene>
    <name evidence="6" type="ORF">MNBD_NITROSPIRAE01-1398</name>
</gene>
<dbReference type="InterPro" id="IPR048677">
    <property type="entry name" value="TssM1_hel"/>
</dbReference>
<sequence>MKSLFTFPKKLLIALIRNPQLVSGIGLFCLMFLIWFGGPRIGLHVAEDRLLIIIAILFLGIVFLLLGRYRESSEGKYLEQALQEQAESHLLSSRPDRREEIKVLKEELDKAIYALKHSKLGKGRRGSAALYALPWYMFIGPSASGKSTALQHSGLHFPYLGASGRGIQGVGGTRNCDWWFTSDAILLDTAGRYVSEEEDREEWFGFLSMLKKARKKKPINGVLAAISISDLYQADEEEIERHARNIRERIDELTERLGILFPVYLVFTKCDLLQGFVEFFEDLNKRDRDQIWGCTFPKKATSGASPHLAFETEFKGICEALNARRMARLSTARSAQKIRDIYAFPLQFSAGQENYSRFVEILFKENPYRDNPTFRGFYFTSGTQEGTPIDRIVKSVSLSSGLSSVMSDAFSPRKEMKSYFIKDLFTEVIFPDRHVAGVSSAMTRQRGALRVAVFAAAVLFTLGSVTALIFSFLGNKNLTRNVRADAFDAAQMIVSDSEQIEHNMVLLEGLRARLAELQTHEQTGVPVRLRLGLYQGNKILPALRTLYFNRFNTLILSPALAELKKELRFFARRTAMSGDHSQTDTYYDLLKIYLMILEPKNLDPVLLADWFHKTVQAPGVIGARRGPMPEDLRENTLAQVDFYIAQLAKGHVPVLEMDQPLVRSVRNRLLKTSVGERLYVDIKSQGAKDISPYSLSTAMEAAPQNFVASTFQIPGFFTKAGWDQFPDLMQKVLDGSSGEVVWVLGLQQVDREDMMADVEARYFEEYANYWQRFLESLQILPGKNLFDIEDKISKLTQVHSPLRKLLASVDENTYLFARGESKVLSGAKEFVEGAKDKVKKVLKLGRDTEMPESTMASGPANPVSRKFKSLHQFMIPAPGSDEIPLIEQYVTEIGKAHAVVWGIIHKEETGLEAKVVANEVLNRGENDLIQGARNTEKLLKRLSPASRTVLSPLFLEPFRMAAEVIMETAVLDLNRLWREEVYLPCRQNVMGRYPFSARGEDAAMDDVAAILQPDNGILWRFYEAEIKPFVEMKRNRFVPKKRRFGVSMPFSGHFLEGLQRARLISESLFEKGSQSPAFRFELYPIPSPGVSESIFVMDGKQLKYRNEPQDWYSFSWPGKAGPPGASLQIKSDETRQRRNFDGRWGLFKLFDQGEVIQINSNRYKVAWRFKRRPDNTIVKIEYDLRAKSHKNPLRAGLLRNFACPEKVGSI</sequence>
<evidence type="ECO:0000313" key="6">
    <source>
        <dbReference type="EMBL" id="VAX32916.1"/>
    </source>
</evidence>
<dbReference type="Pfam" id="PF14331">
    <property type="entry name" value="IcmF-related_N"/>
    <property type="match status" value="1"/>
</dbReference>
<reference evidence="6" key="1">
    <citation type="submission" date="2018-06" db="EMBL/GenBank/DDBJ databases">
        <authorList>
            <person name="Zhirakovskaya E."/>
        </authorList>
    </citation>
    <scope>NUCLEOTIDE SEQUENCE</scope>
</reference>
<keyword evidence="1" id="KW-1133">Transmembrane helix</keyword>
<dbReference type="Pfam" id="PF21070">
    <property type="entry name" value="IcmF_helical"/>
    <property type="match status" value="1"/>
</dbReference>
<dbReference type="Pfam" id="PF06761">
    <property type="entry name" value="IcmF-related"/>
    <property type="match status" value="1"/>
</dbReference>
<dbReference type="Pfam" id="PF06744">
    <property type="entry name" value="IcmF_C"/>
    <property type="match status" value="1"/>
</dbReference>
<proteinExistence type="predicted"/>
<feature type="domain" description="Type VI secretion system component TssM1 N-terminal" evidence="4">
    <location>
        <begin position="197"/>
        <end position="456"/>
    </location>
</feature>
<organism evidence="6">
    <name type="scientific">hydrothermal vent metagenome</name>
    <dbReference type="NCBI Taxonomy" id="652676"/>
    <lineage>
        <taxon>unclassified sequences</taxon>
        <taxon>metagenomes</taxon>
        <taxon>ecological metagenomes</taxon>
    </lineage>
</organism>
<name>A0A3B1CQS8_9ZZZZ</name>
<feature type="domain" description="IcmF-related" evidence="3">
    <location>
        <begin position="506"/>
        <end position="813"/>
    </location>
</feature>
<dbReference type="EMBL" id="UOGF01000099">
    <property type="protein sequence ID" value="VAX32916.1"/>
    <property type="molecule type" value="Genomic_DNA"/>
</dbReference>
<dbReference type="InterPro" id="IPR025743">
    <property type="entry name" value="TssM1_N"/>
</dbReference>
<evidence type="ECO:0000259" key="5">
    <source>
        <dbReference type="Pfam" id="PF21070"/>
    </source>
</evidence>
<dbReference type="NCBIfam" id="TIGR03348">
    <property type="entry name" value="VI_IcmF"/>
    <property type="match status" value="1"/>
</dbReference>
<dbReference type="PANTHER" id="PTHR36153">
    <property type="entry name" value="INNER MEMBRANE PROTEIN-RELATED"/>
    <property type="match status" value="1"/>
</dbReference>
<evidence type="ECO:0000259" key="2">
    <source>
        <dbReference type="Pfam" id="PF06744"/>
    </source>
</evidence>
<dbReference type="SUPFAM" id="SSF52540">
    <property type="entry name" value="P-loop containing nucleoside triphosphate hydrolases"/>
    <property type="match status" value="1"/>
</dbReference>
<feature type="transmembrane region" description="Helical" evidence="1">
    <location>
        <begin position="21"/>
        <end position="38"/>
    </location>
</feature>
<dbReference type="InterPro" id="IPR017731">
    <property type="entry name" value="TssM1-like"/>
</dbReference>
<keyword evidence="1" id="KW-0812">Transmembrane</keyword>
<feature type="transmembrane region" description="Helical" evidence="1">
    <location>
        <begin position="50"/>
        <end position="67"/>
    </location>
</feature>
<keyword evidence="1" id="KW-0472">Membrane</keyword>
<feature type="domain" description="Type VI secretion system component TssM1 helical" evidence="5">
    <location>
        <begin position="972"/>
        <end position="1073"/>
    </location>
</feature>
<feature type="transmembrane region" description="Helical" evidence="1">
    <location>
        <begin position="451"/>
        <end position="473"/>
    </location>
</feature>
<dbReference type="InterPro" id="IPR009612">
    <property type="entry name" value="IcmF-rel"/>
</dbReference>
<dbReference type="InterPro" id="IPR027417">
    <property type="entry name" value="P-loop_NTPase"/>
</dbReference>
<protein>
    <submittedName>
        <fullName evidence="6">IcmF-related protein</fullName>
    </submittedName>
</protein>
<feature type="domain" description="Type VI secretion system IcmF C-terminal" evidence="2">
    <location>
        <begin position="1080"/>
        <end position="1172"/>
    </location>
</feature>
<evidence type="ECO:0000259" key="4">
    <source>
        <dbReference type="Pfam" id="PF14331"/>
    </source>
</evidence>
<evidence type="ECO:0000256" key="1">
    <source>
        <dbReference type="SAM" id="Phobius"/>
    </source>
</evidence>
<dbReference type="AlphaFoldDB" id="A0A3B1CQS8"/>
<dbReference type="InterPro" id="IPR053156">
    <property type="entry name" value="T6SS_TssM-like"/>
</dbReference>
<dbReference type="PANTHER" id="PTHR36153:SF1">
    <property type="entry name" value="TYPE VI SECRETION SYSTEM COMPONENT TSSM1"/>
    <property type="match status" value="1"/>
</dbReference>
<accession>A0A3B1CQS8</accession>
<evidence type="ECO:0000259" key="3">
    <source>
        <dbReference type="Pfam" id="PF06761"/>
    </source>
</evidence>
<dbReference type="InterPro" id="IPR010623">
    <property type="entry name" value="IcmF_C"/>
</dbReference>